<gene>
    <name evidence="2" type="ORF">LZD57_05010</name>
</gene>
<dbReference type="Proteomes" id="UP001139035">
    <property type="component" value="Unassembled WGS sequence"/>
</dbReference>
<evidence type="ECO:0000256" key="1">
    <source>
        <dbReference type="SAM" id="MobiDB-lite"/>
    </source>
</evidence>
<accession>A0A9X1TAP1</accession>
<feature type="region of interest" description="Disordered" evidence="1">
    <location>
        <begin position="98"/>
        <end position="122"/>
    </location>
</feature>
<evidence type="ECO:0000313" key="2">
    <source>
        <dbReference type="EMBL" id="MCE7027343.1"/>
    </source>
</evidence>
<dbReference type="EMBL" id="JAJUWU010000004">
    <property type="protein sequence ID" value="MCE7027343.1"/>
    <property type="molecule type" value="Genomic_DNA"/>
</dbReference>
<protein>
    <submittedName>
        <fullName evidence="2">Uncharacterized protein</fullName>
    </submittedName>
</protein>
<reference evidence="2" key="1">
    <citation type="submission" date="2022-01" db="EMBL/GenBank/DDBJ databases">
        <title>Jiella avicenniae sp. nov., a novel endophytic bacterium isolated from bark of Avicennia marina.</title>
        <authorList>
            <person name="Tuo L."/>
        </authorList>
    </citation>
    <scope>NUCLEOTIDE SEQUENCE</scope>
    <source>
        <strain evidence="2">CBK1P-4</strain>
    </source>
</reference>
<proteinExistence type="predicted"/>
<evidence type="ECO:0000313" key="3">
    <source>
        <dbReference type="Proteomes" id="UP001139035"/>
    </source>
</evidence>
<name>A0A9X1TAP1_9HYPH</name>
<feature type="compositionally biased region" description="Low complexity" evidence="1">
    <location>
        <begin position="109"/>
        <end position="122"/>
    </location>
</feature>
<dbReference type="RefSeq" id="WP_233718133.1">
    <property type="nucleotide sequence ID" value="NZ_JAJUWU010000004.1"/>
</dbReference>
<sequence>MIGNLLFLQQPDRFWPRCCRDLAIGSASREQIRFECGSGEERRRPGGRRGGLAIGRHGPLVERAVQIAAFEKFFALFAEERLQPGSLSAPITIGENPGSAGLVPPVPIPSISTTSPSTLPTC</sequence>
<comment type="caution">
    <text evidence="2">The sequence shown here is derived from an EMBL/GenBank/DDBJ whole genome shotgun (WGS) entry which is preliminary data.</text>
</comment>
<organism evidence="2 3">
    <name type="scientific">Jiella avicenniae</name>
    <dbReference type="NCBI Taxonomy" id="2907202"/>
    <lineage>
        <taxon>Bacteria</taxon>
        <taxon>Pseudomonadati</taxon>
        <taxon>Pseudomonadota</taxon>
        <taxon>Alphaproteobacteria</taxon>
        <taxon>Hyphomicrobiales</taxon>
        <taxon>Aurantimonadaceae</taxon>
        <taxon>Jiella</taxon>
    </lineage>
</organism>
<keyword evidence="3" id="KW-1185">Reference proteome</keyword>
<dbReference type="AlphaFoldDB" id="A0A9X1TAP1"/>